<dbReference type="EMBL" id="GBXM01107192">
    <property type="protein sequence ID" value="JAH01385.1"/>
    <property type="molecule type" value="Transcribed_RNA"/>
</dbReference>
<protein>
    <submittedName>
        <fullName evidence="1">Uncharacterized protein</fullName>
    </submittedName>
</protein>
<name>A0A0E9PBI6_ANGAN</name>
<sequence length="46" mass="5582">MCCKQRWPHDSEKPFSVVMYTNCNTRDWSKRLCQLISGRVLFKQIF</sequence>
<dbReference type="AlphaFoldDB" id="A0A0E9PBI6"/>
<proteinExistence type="predicted"/>
<organism evidence="1">
    <name type="scientific">Anguilla anguilla</name>
    <name type="common">European freshwater eel</name>
    <name type="synonym">Muraena anguilla</name>
    <dbReference type="NCBI Taxonomy" id="7936"/>
    <lineage>
        <taxon>Eukaryota</taxon>
        <taxon>Metazoa</taxon>
        <taxon>Chordata</taxon>
        <taxon>Craniata</taxon>
        <taxon>Vertebrata</taxon>
        <taxon>Euteleostomi</taxon>
        <taxon>Actinopterygii</taxon>
        <taxon>Neopterygii</taxon>
        <taxon>Teleostei</taxon>
        <taxon>Anguilliformes</taxon>
        <taxon>Anguillidae</taxon>
        <taxon>Anguilla</taxon>
    </lineage>
</organism>
<accession>A0A0E9PBI6</accession>
<reference evidence="1" key="1">
    <citation type="submission" date="2014-11" db="EMBL/GenBank/DDBJ databases">
        <authorList>
            <person name="Amaro Gonzalez C."/>
        </authorList>
    </citation>
    <scope>NUCLEOTIDE SEQUENCE</scope>
</reference>
<reference evidence="1" key="2">
    <citation type="journal article" date="2015" name="Fish Shellfish Immunol.">
        <title>Early steps in the European eel (Anguilla anguilla)-Vibrio vulnificus interaction in the gills: Role of the RtxA13 toxin.</title>
        <authorList>
            <person name="Callol A."/>
            <person name="Pajuelo D."/>
            <person name="Ebbesson L."/>
            <person name="Teles M."/>
            <person name="MacKenzie S."/>
            <person name="Amaro C."/>
        </authorList>
    </citation>
    <scope>NUCLEOTIDE SEQUENCE</scope>
</reference>
<evidence type="ECO:0000313" key="1">
    <source>
        <dbReference type="EMBL" id="JAH01385.1"/>
    </source>
</evidence>